<name>A0A8J7UUY5_METVO</name>
<evidence type="ECO:0000313" key="1">
    <source>
        <dbReference type="EMBL" id="MBP2201826.1"/>
    </source>
</evidence>
<dbReference type="AlphaFoldDB" id="A0A8J7UUY5"/>
<evidence type="ECO:0000313" key="2">
    <source>
        <dbReference type="Proteomes" id="UP000740329"/>
    </source>
</evidence>
<dbReference type="Proteomes" id="UP000740329">
    <property type="component" value="Unassembled WGS sequence"/>
</dbReference>
<accession>A0A8J7UUY5</accession>
<gene>
    <name evidence="1" type="ORF">J3E07_001251</name>
</gene>
<dbReference type="EMBL" id="JAGGMV010000003">
    <property type="protein sequence ID" value="MBP2201826.1"/>
    <property type="molecule type" value="Genomic_DNA"/>
</dbReference>
<organism evidence="1 2">
    <name type="scientific">Methanococcus voltae</name>
    <dbReference type="NCBI Taxonomy" id="2188"/>
    <lineage>
        <taxon>Archaea</taxon>
        <taxon>Methanobacteriati</taxon>
        <taxon>Methanobacteriota</taxon>
        <taxon>Methanomada group</taxon>
        <taxon>Methanococci</taxon>
        <taxon>Methanococcales</taxon>
        <taxon>Methanococcaceae</taxon>
        <taxon>Methanococcus</taxon>
    </lineage>
</organism>
<reference evidence="1" key="1">
    <citation type="submission" date="2021-03" db="EMBL/GenBank/DDBJ databases">
        <title>Genomic Encyclopedia of Type Strains, Phase IV (KMG-V): Genome sequencing to study the core and pangenomes of soil and plant-associated prokaryotes.</title>
        <authorList>
            <person name="Whitman W."/>
        </authorList>
    </citation>
    <scope>NUCLEOTIDE SEQUENCE</scope>
    <source>
        <strain evidence="1">C4</strain>
    </source>
</reference>
<proteinExistence type="predicted"/>
<protein>
    <submittedName>
        <fullName evidence="1">Uncharacterized protein</fullName>
    </submittedName>
</protein>
<sequence length="80" mass="9557">MDYSEIELSLRNREILVDKGAYGLKRKFAFLLQKEDVLLFDETKYYANDEVMVLDDYSYSDSKRPKEYLKVFEISNISKK</sequence>
<dbReference type="RefSeq" id="WP_209591346.1">
    <property type="nucleotide sequence ID" value="NZ_JAGGMV010000003.1"/>
</dbReference>
<comment type="caution">
    <text evidence="1">The sequence shown here is derived from an EMBL/GenBank/DDBJ whole genome shotgun (WGS) entry which is preliminary data.</text>
</comment>